<evidence type="ECO:0000256" key="1">
    <source>
        <dbReference type="SAM" id="Phobius"/>
    </source>
</evidence>
<evidence type="ECO:0000313" key="3">
    <source>
        <dbReference type="Proteomes" id="UP000238350"/>
    </source>
</evidence>
<dbReference type="AlphaFoldDB" id="A0A2T0FP62"/>
<comment type="caution">
    <text evidence="2">The sequence shown here is derived from an EMBL/GenBank/DDBJ whole genome shotgun (WGS) entry which is preliminary data.</text>
</comment>
<sequence>MDRWFLMLSFALMLDQEMPRWLPAYDQIFLWAAAFPAMGLASRSFRLRLIRPGLLAVLAVALYRAGIPRRLEPDVMQYGYSGSIALFFGSLALIVAVHESRLFRPSLTVVVEVAAVMLAYGQWGSSWVDMLLQSGGLTELIPQAKPIALATSFIMLVVVLEIYGQVNMGASPKWYVFAGIGLHVAFMLQTIISQVQLPQTVRLLANMPMLIWLNLLWSRALGRGSAA</sequence>
<dbReference type="RefSeq" id="XP_024666694.1">
    <property type="nucleotide sequence ID" value="XM_024810926.1"/>
</dbReference>
<gene>
    <name evidence="2" type="ORF">B9G98_04369</name>
</gene>
<evidence type="ECO:0000313" key="2">
    <source>
        <dbReference type="EMBL" id="PRT56749.1"/>
    </source>
</evidence>
<keyword evidence="1" id="KW-0812">Transmembrane</keyword>
<feature type="transmembrane region" description="Helical" evidence="1">
    <location>
        <begin position="20"/>
        <end position="42"/>
    </location>
</feature>
<keyword evidence="3" id="KW-1185">Reference proteome</keyword>
<keyword evidence="1" id="KW-0472">Membrane</keyword>
<feature type="transmembrane region" description="Helical" evidence="1">
    <location>
        <begin position="105"/>
        <end position="123"/>
    </location>
</feature>
<reference evidence="2 3" key="1">
    <citation type="submission" date="2017-04" db="EMBL/GenBank/DDBJ databases">
        <title>Genome sequencing of [Candida] sorbophila.</title>
        <authorList>
            <person name="Ahn J.O."/>
        </authorList>
    </citation>
    <scope>NUCLEOTIDE SEQUENCE [LARGE SCALE GENOMIC DNA]</scope>
    <source>
        <strain evidence="2 3">DS02</strain>
    </source>
</reference>
<feature type="transmembrane region" description="Helical" evidence="1">
    <location>
        <begin position="49"/>
        <end position="66"/>
    </location>
</feature>
<organism evidence="2 3">
    <name type="scientific">Wickerhamiella sorbophila</name>
    <dbReference type="NCBI Taxonomy" id="45607"/>
    <lineage>
        <taxon>Eukaryota</taxon>
        <taxon>Fungi</taxon>
        <taxon>Dikarya</taxon>
        <taxon>Ascomycota</taxon>
        <taxon>Saccharomycotina</taxon>
        <taxon>Dipodascomycetes</taxon>
        <taxon>Dipodascales</taxon>
        <taxon>Trichomonascaceae</taxon>
        <taxon>Wickerhamiella</taxon>
    </lineage>
</organism>
<accession>A0A2T0FP62</accession>
<dbReference type="GeneID" id="36518117"/>
<dbReference type="Proteomes" id="UP000238350">
    <property type="component" value="Unassembled WGS sequence"/>
</dbReference>
<proteinExistence type="predicted"/>
<name>A0A2T0FP62_9ASCO</name>
<keyword evidence="1" id="KW-1133">Transmembrane helix</keyword>
<feature type="transmembrane region" description="Helical" evidence="1">
    <location>
        <begin position="143"/>
        <end position="163"/>
    </location>
</feature>
<dbReference type="EMBL" id="NDIQ01000022">
    <property type="protein sequence ID" value="PRT56749.1"/>
    <property type="molecule type" value="Genomic_DNA"/>
</dbReference>
<feature type="transmembrane region" description="Helical" evidence="1">
    <location>
        <begin position="78"/>
        <end position="98"/>
    </location>
</feature>
<feature type="transmembrane region" description="Helical" evidence="1">
    <location>
        <begin position="175"/>
        <end position="197"/>
    </location>
</feature>
<protein>
    <submittedName>
        <fullName evidence="2">Uncharacterized protein</fullName>
    </submittedName>
</protein>